<accession>S8BHI3</accession>
<dbReference type="Proteomes" id="UP000015100">
    <property type="component" value="Unassembled WGS sequence"/>
</dbReference>
<feature type="compositionally biased region" description="Basic and acidic residues" evidence="2">
    <location>
        <begin position="121"/>
        <end position="132"/>
    </location>
</feature>
<name>S8BHI3_DACHA</name>
<protein>
    <submittedName>
        <fullName evidence="3">Uncharacterized protein</fullName>
    </submittedName>
</protein>
<feature type="region of interest" description="Disordered" evidence="2">
    <location>
        <begin position="103"/>
        <end position="160"/>
    </location>
</feature>
<comment type="caution">
    <text evidence="3">The sequence shown here is derived from an EMBL/GenBank/DDBJ whole genome shotgun (WGS) entry which is preliminary data.</text>
</comment>
<feature type="compositionally biased region" description="Basic and acidic residues" evidence="2">
    <location>
        <begin position="577"/>
        <end position="588"/>
    </location>
</feature>
<evidence type="ECO:0000256" key="2">
    <source>
        <dbReference type="SAM" id="MobiDB-lite"/>
    </source>
</evidence>
<feature type="region of interest" description="Disordered" evidence="2">
    <location>
        <begin position="577"/>
        <end position="597"/>
    </location>
</feature>
<evidence type="ECO:0000313" key="3">
    <source>
        <dbReference type="EMBL" id="EPS38803.1"/>
    </source>
</evidence>
<feature type="compositionally biased region" description="Basic and acidic residues" evidence="2">
    <location>
        <begin position="498"/>
        <end position="508"/>
    </location>
</feature>
<feature type="region of interest" description="Disordered" evidence="2">
    <location>
        <begin position="52"/>
        <end position="88"/>
    </location>
</feature>
<feature type="compositionally biased region" description="Low complexity" evidence="2">
    <location>
        <begin position="79"/>
        <end position="88"/>
    </location>
</feature>
<feature type="compositionally biased region" description="Polar residues" evidence="2">
    <location>
        <begin position="467"/>
        <end position="478"/>
    </location>
</feature>
<gene>
    <name evidence="3" type="ORF">H072_7428</name>
</gene>
<dbReference type="HOGENOM" id="CLU_396386_0_0_1"/>
<feature type="region of interest" description="Disordered" evidence="2">
    <location>
        <begin position="408"/>
        <end position="511"/>
    </location>
</feature>
<feature type="coiled-coil region" evidence="1">
    <location>
        <begin position="526"/>
        <end position="560"/>
    </location>
</feature>
<reference evidence="4" key="2">
    <citation type="submission" date="2013-04" db="EMBL/GenBank/DDBJ databases">
        <title>Genomic mechanisms accounting for the adaptation to parasitism in nematode-trapping fungi.</title>
        <authorList>
            <person name="Ahren D.G."/>
        </authorList>
    </citation>
    <scope>NUCLEOTIDE SEQUENCE [LARGE SCALE GENOMIC DNA]</scope>
    <source>
        <strain evidence="4">CBS 200.50</strain>
    </source>
</reference>
<keyword evidence="4" id="KW-1185">Reference proteome</keyword>
<feature type="compositionally biased region" description="Basic and acidic residues" evidence="2">
    <location>
        <begin position="149"/>
        <end position="160"/>
    </location>
</feature>
<reference evidence="3 4" key="1">
    <citation type="journal article" date="2013" name="PLoS Genet.">
        <title>Genomic mechanisms accounting for the adaptation to parasitism in nematode-trapping fungi.</title>
        <authorList>
            <person name="Meerupati T."/>
            <person name="Andersson K.M."/>
            <person name="Friman E."/>
            <person name="Kumar D."/>
            <person name="Tunlid A."/>
            <person name="Ahren D."/>
        </authorList>
    </citation>
    <scope>NUCLEOTIDE SEQUENCE [LARGE SCALE GENOMIC DNA]</scope>
    <source>
        <strain evidence="3 4">CBS 200.50</strain>
    </source>
</reference>
<feature type="compositionally biased region" description="Basic and acidic residues" evidence="2">
    <location>
        <begin position="452"/>
        <end position="466"/>
    </location>
</feature>
<sequence>MFEDKKDPLDQACDDTEHPRFLSAMEEHDGDRALVALHFRLLYDEELEQKAKEQALKESQSAKSESEISKSAKSKSPKSKSPSETLKSMTKIFKKIKFPFTKSRTAKTSVPEQKEKKNKRDKSNVEASKPEESESAEPDSTGDVSPGDEPAKVDNAEAERERKHQIMITLAERGLAAIRLYQKKLDLKDRQNVIKDFEKMRDQLDFDPMSDLNEEDRENETSVVQVKIAMRRKKLGKILGPSASAAILDTERDAKIGMHNMARRARMLEEMEGVKVQKEVDKQTKLIAANEAYIKQEEEKWAHIAWRQGKDAIIVALRNVTGVWYEREEVLSDIDPEEIKKSWGPEDGEKALKDPEAYRQKMAAELEERNRSLDSLDQCFGFRYSATSSQEYDSDALTGWISQRSGESWYRGEDVQPNTVDDVDTSEEQQKKGFYEKANNNTTDSFASPDSSRPRDSYLSPRRELSQNDSAQSISLNRGQDFPTRPHDVEEHCDDNESNEHGNQNHDDYDLDEGSFEITADFLNKLADLMVELVRAQNCAKSEEEKLEAMERHRVQAELAEKLRDKRVIELQQRRDEESALLEKEASGKQKVAQSERISTPPINLSTLSASGISPGEIYTPPDSPDYIKPLKQCAAFTGHSETQGIMNNFQELQDLATETRVKIGKRPKSSPPLTKRQKDRAAWMRFAKEEWADF</sequence>
<feature type="compositionally biased region" description="Polar residues" evidence="2">
    <location>
        <begin position="438"/>
        <end position="451"/>
    </location>
</feature>
<organism evidence="3 4">
    <name type="scientific">Dactylellina haptotyla (strain CBS 200.50)</name>
    <name type="common">Nematode-trapping fungus</name>
    <name type="synonym">Monacrosporium haptotylum</name>
    <dbReference type="NCBI Taxonomy" id="1284197"/>
    <lineage>
        <taxon>Eukaryota</taxon>
        <taxon>Fungi</taxon>
        <taxon>Dikarya</taxon>
        <taxon>Ascomycota</taxon>
        <taxon>Pezizomycotina</taxon>
        <taxon>Orbiliomycetes</taxon>
        <taxon>Orbiliales</taxon>
        <taxon>Orbiliaceae</taxon>
        <taxon>Dactylellina</taxon>
    </lineage>
</organism>
<dbReference type="AlphaFoldDB" id="S8BHI3"/>
<proteinExistence type="predicted"/>
<evidence type="ECO:0000313" key="4">
    <source>
        <dbReference type="Proteomes" id="UP000015100"/>
    </source>
</evidence>
<evidence type="ECO:0000256" key="1">
    <source>
        <dbReference type="SAM" id="Coils"/>
    </source>
</evidence>
<keyword evidence="1" id="KW-0175">Coiled coil</keyword>
<dbReference type="EMBL" id="AQGS01000526">
    <property type="protein sequence ID" value="EPS38803.1"/>
    <property type="molecule type" value="Genomic_DNA"/>
</dbReference>